<dbReference type="OrthoDB" id="2576311at2759"/>
<feature type="chain" id="PRO_5007874990" evidence="2">
    <location>
        <begin position="20"/>
        <end position="333"/>
    </location>
</feature>
<feature type="region of interest" description="Disordered" evidence="1">
    <location>
        <begin position="160"/>
        <end position="218"/>
    </location>
</feature>
<dbReference type="AlphaFoldDB" id="A0A166I480"/>
<name>A0A166I480_9AGAM</name>
<evidence type="ECO:0000313" key="3">
    <source>
        <dbReference type="EMBL" id="KZP19527.1"/>
    </source>
</evidence>
<organism evidence="3 4">
    <name type="scientific">Athelia psychrophila</name>
    <dbReference type="NCBI Taxonomy" id="1759441"/>
    <lineage>
        <taxon>Eukaryota</taxon>
        <taxon>Fungi</taxon>
        <taxon>Dikarya</taxon>
        <taxon>Basidiomycota</taxon>
        <taxon>Agaricomycotina</taxon>
        <taxon>Agaricomycetes</taxon>
        <taxon>Agaricomycetidae</taxon>
        <taxon>Atheliales</taxon>
        <taxon>Atheliaceae</taxon>
        <taxon>Athelia</taxon>
    </lineage>
</organism>
<feature type="signal peptide" evidence="2">
    <location>
        <begin position="1"/>
        <end position="19"/>
    </location>
</feature>
<evidence type="ECO:0000313" key="4">
    <source>
        <dbReference type="Proteomes" id="UP000076532"/>
    </source>
</evidence>
<protein>
    <submittedName>
        <fullName evidence="3">Uncharacterized protein</fullName>
    </submittedName>
</protein>
<keyword evidence="2" id="KW-0732">Signal</keyword>
<gene>
    <name evidence="3" type="ORF">FIBSPDRAFT_932822</name>
</gene>
<feature type="compositionally biased region" description="Low complexity" evidence="1">
    <location>
        <begin position="165"/>
        <end position="214"/>
    </location>
</feature>
<accession>A0A166I480</accession>
<evidence type="ECO:0000256" key="1">
    <source>
        <dbReference type="SAM" id="MobiDB-lite"/>
    </source>
</evidence>
<proteinExistence type="predicted"/>
<feature type="region of interest" description="Disordered" evidence="1">
    <location>
        <begin position="303"/>
        <end position="323"/>
    </location>
</feature>
<dbReference type="EMBL" id="KV417563">
    <property type="protein sequence ID" value="KZP19527.1"/>
    <property type="molecule type" value="Genomic_DNA"/>
</dbReference>
<keyword evidence="4" id="KW-1185">Reference proteome</keyword>
<sequence length="333" mass="34195">MSLLLAALLAIQCLSLAVAQPGTTIMSCTPVEKWELNQESQNPCYMFSAALFPCQTIGIGPPSVADVVLNLKGPYGGPSPADQNICQCSTVTYSLMAACTYCQNGVGWISWSEWSGGCTKTTLAISTYPAPIPNITSFPSWAYLNVTVAGTFDPSQAAAATGVESTAPSPTSSSSASSSSALGSSSTSPPNASSTSSPGAGASATTSGTGSSNTFTPISSQASAPMKLGAGMIAGAVVAVERGSHASAQRCGPATRTERLLGQPSTTLESTRTQQQSWHPSNLSLTTAVINVLGSRGSIHVPEPTDPTGSHTFMPGQYYPPHPRHYARAPITR</sequence>
<dbReference type="Proteomes" id="UP000076532">
    <property type="component" value="Unassembled WGS sequence"/>
</dbReference>
<reference evidence="3 4" key="1">
    <citation type="journal article" date="2016" name="Mol. Biol. Evol.">
        <title>Comparative Genomics of Early-Diverging Mushroom-Forming Fungi Provides Insights into the Origins of Lignocellulose Decay Capabilities.</title>
        <authorList>
            <person name="Nagy L.G."/>
            <person name="Riley R."/>
            <person name="Tritt A."/>
            <person name="Adam C."/>
            <person name="Daum C."/>
            <person name="Floudas D."/>
            <person name="Sun H."/>
            <person name="Yadav J.S."/>
            <person name="Pangilinan J."/>
            <person name="Larsson K.H."/>
            <person name="Matsuura K."/>
            <person name="Barry K."/>
            <person name="Labutti K."/>
            <person name="Kuo R."/>
            <person name="Ohm R.A."/>
            <person name="Bhattacharya S.S."/>
            <person name="Shirouzu T."/>
            <person name="Yoshinaga Y."/>
            <person name="Martin F.M."/>
            <person name="Grigoriev I.V."/>
            <person name="Hibbett D.S."/>
        </authorList>
    </citation>
    <scope>NUCLEOTIDE SEQUENCE [LARGE SCALE GENOMIC DNA]</scope>
    <source>
        <strain evidence="3 4">CBS 109695</strain>
    </source>
</reference>
<evidence type="ECO:0000256" key="2">
    <source>
        <dbReference type="SAM" id="SignalP"/>
    </source>
</evidence>